<reference evidence="1" key="1">
    <citation type="submission" date="2022-02" db="EMBL/GenBank/DDBJ databases">
        <title>Plant Genome Project.</title>
        <authorList>
            <person name="Zhang R.-G."/>
        </authorList>
    </citation>
    <scope>NUCLEOTIDE SEQUENCE</scope>
    <source>
        <strain evidence="1">AT1</strain>
    </source>
</reference>
<gene>
    <name evidence="1" type="ORF">RHMOL_Rhmol03G0206500</name>
</gene>
<accession>A0ACC0PHZ8</accession>
<name>A0ACC0PHZ8_RHOML</name>
<organism evidence="1 2">
    <name type="scientific">Rhododendron molle</name>
    <name type="common">Chinese azalea</name>
    <name type="synonym">Azalea mollis</name>
    <dbReference type="NCBI Taxonomy" id="49168"/>
    <lineage>
        <taxon>Eukaryota</taxon>
        <taxon>Viridiplantae</taxon>
        <taxon>Streptophyta</taxon>
        <taxon>Embryophyta</taxon>
        <taxon>Tracheophyta</taxon>
        <taxon>Spermatophyta</taxon>
        <taxon>Magnoliopsida</taxon>
        <taxon>eudicotyledons</taxon>
        <taxon>Gunneridae</taxon>
        <taxon>Pentapetalae</taxon>
        <taxon>asterids</taxon>
        <taxon>Ericales</taxon>
        <taxon>Ericaceae</taxon>
        <taxon>Ericoideae</taxon>
        <taxon>Rhodoreae</taxon>
        <taxon>Rhododendron</taxon>
    </lineage>
</organism>
<proteinExistence type="predicted"/>
<evidence type="ECO:0000313" key="2">
    <source>
        <dbReference type="Proteomes" id="UP001062846"/>
    </source>
</evidence>
<keyword evidence="2" id="KW-1185">Reference proteome</keyword>
<comment type="caution">
    <text evidence="1">The sequence shown here is derived from an EMBL/GenBank/DDBJ whole genome shotgun (WGS) entry which is preliminary data.</text>
</comment>
<sequence>MVLYSGVCRTVLHTSELSDLASDDSDLISAMNDSRSLVANMRSEPSNARYDGSDVRSTVLGSSLDNTNPNPKSVSRHYPNPGTSGHLYPKTSVSLFSYNVSRKITQKTLPERDYCANLLKLRGAERYRHFFGTKYLTCIRSRSHVSKSACTSVSVQC</sequence>
<dbReference type="Proteomes" id="UP001062846">
    <property type="component" value="Chromosome 3"/>
</dbReference>
<protein>
    <submittedName>
        <fullName evidence="1">Uncharacterized protein</fullName>
    </submittedName>
</protein>
<dbReference type="EMBL" id="CM046390">
    <property type="protein sequence ID" value="KAI8564756.1"/>
    <property type="molecule type" value="Genomic_DNA"/>
</dbReference>
<evidence type="ECO:0000313" key="1">
    <source>
        <dbReference type="EMBL" id="KAI8564756.1"/>
    </source>
</evidence>